<dbReference type="InterPro" id="IPR035906">
    <property type="entry name" value="MetI-like_sf"/>
</dbReference>
<accession>A0ABS8FSK3</accession>
<keyword evidence="3" id="KW-1003">Cell membrane</keyword>
<feature type="transmembrane region" description="Helical" evidence="7">
    <location>
        <begin position="212"/>
        <end position="233"/>
    </location>
</feature>
<keyword evidence="6 7" id="KW-0472">Membrane</keyword>
<dbReference type="Proteomes" id="UP001198151">
    <property type="component" value="Unassembled WGS sequence"/>
</dbReference>
<comment type="subcellular location">
    <subcellularLocation>
        <location evidence="1 7">Cell membrane</location>
        <topology evidence="1 7">Multi-pass membrane protein</topology>
    </subcellularLocation>
</comment>
<gene>
    <name evidence="9" type="ORF">LKD70_00635</name>
</gene>
<keyword evidence="4 7" id="KW-0812">Transmembrane</keyword>
<dbReference type="PANTHER" id="PTHR30193">
    <property type="entry name" value="ABC TRANSPORTER PERMEASE PROTEIN"/>
    <property type="match status" value="1"/>
</dbReference>
<dbReference type="EMBL" id="JAJEQX010000001">
    <property type="protein sequence ID" value="MCC2252960.1"/>
    <property type="molecule type" value="Genomic_DNA"/>
</dbReference>
<keyword evidence="2 7" id="KW-0813">Transport</keyword>
<organism evidence="9 10">
    <name type="scientific">Ruminococcus turbiniformis</name>
    <dbReference type="NCBI Taxonomy" id="2881258"/>
    <lineage>
        <taxon>Bacteria</taxon>
        <taxon>Bacillati</taxon>
        <taxon>Bacillota</taxon>
        <taxon>Clostridia</taxon>
        <taxon>Eubacteriales</taxon>
        <taxon>Oscillospiraceae</taxon>
        <taxon>Ruminococcus</taxon>
    </lineage>
</organism>
<evidence type="ECO:0000256" key="2">
    <source>
        <dbReference type="ARBA" id="ARBA00022448"/>
    </source>
</evidence>
<evidence type="ECO:0000256" key="6">
    <source>
        <dbReference type="ARBA" id="ARBA00023136"/>
    </source>
</evidence>
<feature type="domain" description="ABC transmembrane type-1" evidence="8">
    <location>
        <begin position="75"/>
        <end position="289"/>
    </location>
</feature>
<feature type="transmembrane region" description="Helical" evidence="7">
    <location>
        <begin position="16"/>
        <end position="41"/>
    </location>
</feature>
<feature type="transmembrane region" description="Helical" evidence="7">
    <location>
        <begin position="79"/>
        <end position="104"/>
    </location>
</feature>
<dbReference type="RefSeq" id="WP_227706124.1">
    <property type="nucleotide sequence ID" value="NZ_JAJEQX010000001.1"/>
</dbReference>
<dbReference type="InterPro" id="IPR051393">
    <property type="entry name" value="ABC_transporter_permease"/>
</dbReference>
<evidence type="ECO:0000256" key="4">
    <source>
        <dbReference type="ARBA" id="ARBA00022692"/>
    </source>
</evidence>
<dbReference type="SUPFAM" id="SSF161098">
    <property type="entry name" value="MetI-like"/>
    <property type="match status" value="1"/>
</dbReference>
<dbReference type="Gene3D" id="1.10.3720.10">
    <property type="entry name" value="MetI-like"/>
    <property type="match status" value="1"/>
</dbReference>
<evidence type="ECO:0000256" key="5">
    <source>
        <dbReference type="ARBA" id="ARBA00022989"/>
    </source>
</evidence>
<evidence type="ECO:0000313" key="10">
    <source>
        <dbReference type="Proteomes" id="UP001198151"/>
    </source>
</evidence>
<evidence type="ECO:0000313" key="9">
    <source>
        <dbReference type="EMBL" id="MCC2252960.1"/>
    </source>
</evidence>
<dbReference type="Pfam" id="PF00528">
    <property type="entry name" value="BPD_transp_1"/>
    <property type="match status" value="1"/>
</dbReference>
<feature type="transmembrane region" description="Helical" evidence="7">
    <location>
        <begin position="165"/>
        <end position="187"/>
    </location>
</feature>
<dbReference type="PANTHER" id="PTHR30193:SF37">
    <property type="entry name" value="INNER MEMBRANE ABC TRANSPORTER PERMEASE PROTEIN YCJO"/>
    <property type="match status" value="1"/>
</dbReference>
<keyword evidence="5 7" id="KW-1133">Transmembrane helix</keyword>
<dbReference type="InterPro" id="IPR000515">
    <property type="entry name" value="MetI-like"/>
</dbReference>
<protein>
    <submittedName>
        <fullName evidence="9">Sugar ABC transporter permease</fullName>
    </submittedName>
</protein>
<sequence>MSGKKKKRKNGKETRAAYLFALPSFIGFLGFVLIPVIWVLVTSFQDYNLFTGESTFTGLSNYKEILSDGRSLTALKNTIWYTILCSIGNTGVGLILAVLVDDILPKKVNVFFRSIYFFPSLCALTFVSIIWQAFFQTDSGLINYYLGLFGISEVGWLSSQSMSKIAVLILDVWKNAGMSMLLILAGLQNVDKGLLEAAQIDGAGPFQRFRKIIVPLASPQIFFVLIMNVTGALRIYESIYVLTGGGPGDSSRSLVMLIAEKGFTSFDYGVASALSMLLLVLIAIVTFIQFVGSRWWVHYE</sequence>
<feature type="transmembrane region" description="Helical" evidence="7">
    <location>
        <begin position="266"/>
        <end position="291"/>
    </location>
</feature>
<evidence type="ECO:0000256" key="3">
    <source>
        <dbReference type="ARBA" id="ARBA00022475"/>
    </source>
</evidence>
<reference evidence="9 10" key="1">
    <citation type="submission" date="2021-10" db="EMBL/GenBank/DDBJ databases">
        <title>Anaerobic single-cell dispensing facilitates the cultivation of human gut bacteria.</title>
        <authorList>
            <person name="Afrizal A."/>
        </authorList>
    </citation>
    <scope>NUCLEOTIDE SEQUENCE [LARGE SCALE GENOMIC DNA]</scope>
    <source>
        <strain evidence="9 10">CLA-AA-H200</strain>
    </source>
</reference>
<dbReference type="PROSITE" id="PS50928">
    <property type="entry name" value="ABC_TM1"/>
    <property type="match status" value="1"/>
</dbReference>
<feature type="transmembrane region" description="Helical" evidence="7">
    <location>
        <begin position="116"/>
        <end position="135"/>
    </location>
</feature>
<evidence type="ECO:0000256" key="7">
    <source>
        <dbReference type="RuleBase" id="RU363032"/>
    </source>
</evidence>
<comment type="caution">
    <text evidence="9">The sequence shown here is derived from an EMBL/GenBank/DDBJ whole genome shotgun (WGS) entry which is preliminary data.</text>
</comment>
<proteinExistence type="inferred from homology"/>
<name>A0ABS8FSK3_9FIRM</name>
<evidence type="ECO:0000259" key="8">
    <source>
        <dbReference type="PROSITE" id="PS50928"/>
    </source>
</evidence>
<dbReference type="CDD" id="cd06261">
    <property type="entry name" value="TM_PBP2"/>
    <property type="match status" value="1"/>
</dbReference>
<keyword evidence="10" id="KW-1185">Reference proteome</keyword>
<comment type="similarity">
    <text evidence="7">Belongs to the binding-protein-dependent transport system permease family.</text>
</comment>
<evidence type="ECO:0000256" key="1">
    <source>
        <dbReference type="ARBA" id="ARBA00004651"/>
    </source>
</evidence>